<dbReference type="EMBL" id="JACWZY010000002">
    <property type="protein sequence ID" value="MBD2699775.1"/>
    <property type="molecule type" value="Genomic_DNA"/>
</dbReference>
<reference evidence="1" key="1">
    <citation type="submission" date="2020-09" db="EMBL/GenBank/DDBJ databases">
        <authorList>
            <person name="Kim M.K."/>
        </authorList>
    </citation>
    <scope>NUCLEOTIDE SEQUENCE</scope>
    <source>
        <strain evidence="1">BT702</strain>
    </source>
</reference>
<name>A0A926XU95_9BACT</name>
<sequence length="223" mass="26006">MQRREKREKPEQPCIYFPQAPQPGEWRRSVGLVFTATPPEITEEVRVSVPAIDLNLQRGLTKNLYVVGRLQTQFIQNSLNLGLRYAMPLSEKWFVSAGYDINGWMGVLKIRDVFDAQAYGVSNYPNVSVGYRLTRTLQLMARTEAIFDFYYHSQVGSLSVDYHRPQLSGVAFAFALEQPFYKKQHVTLGIRAAYSRFNWQFWSLYETFDRPLFYPQLFFGFIL</sequence>
<comment type="caution">
    <text evidence="1">The sequence shown here is derived from an EMBL/GenBank/DDBJ whole genome shotgun (WGS) entry which is preliminary data.</text>
</comment>
<dbReference type="AlphaFoldDB" id="A0A926XU95"/>
<protein>
    <submittedName>
        <fullName evidence="1">Uncharacterized protein</fullName>
    </submittedName>
</protein>
<evidence type="ECO:0000313" key="1">
    <source>
        <dbReference type="EMBL" id="MBD2699775.1"/>
    </source>
</evidence>
<keyword evidence="2" id="KW-1185">Reference proteome</keyword>
<gene>
    <name evidence="1" type="ORF">IC229_03945</name>
</gene>
<proteinExistence type="predicted"/>
<accession>A0A926XU95</accession>
<evidence type="ECO:0000313" key="2">
    <source>
        <dbReference type="Proteomes" id="UP000598820"/>
    </source>
</evidence>
<dbReference type="Proteomes" id="UP000598820">
    <property type="component" value="Unassembled WGS sequence"/>
</dbReference>
<organism evidence="1 2">
    <name type="scientific">Spirosoma profusum</name>
    <dbReference type="NCBI Taxonomy" id="2771354"/>
    <lineage>
        <taxon>Bacteria</taxon>
        <taxon>Pseudomonadati</taxon>
        <taxon>Bacteroidota</taxon>
        <taxon>Cytophagia</taxon>
        <taxon>Cytophagales</taxon>
        <taxon>Cytophagaceae</taxon>
        <taxon>Spirosoma</taxon>
    </lineage>
</organism>